<dbReference type="EMBL" id="CM029050">
    <property type="protein sequence ID" value="KAG2567086.1"/>
    <property type="molecule type" value="Genomic_DNA"/>
</dbReference>
<comment type="caution">
    <text evidence="2">The sequence shown here is derived from an EMBL/GenBank/DDBJ whole genome shotgun (WGS) entry which is preliminary data.</text>
</comment>
<proteinExistence type="predicted"/>
<dbReference type="AlphaFoldDB" id="A0A8T0Q831"/>
<organism evidence="2 3">
    <name type="scientific">Panicum virgatum</name>
    <name type="common">Blackwell switchgrass</name>
    <dbReference type="NCBI Taxonomy" id="38727"/>
    <lineage>
        <taxon>Eukaryota</taxon>
        <taxon>Viridiplantae</taxon>
        <taxon>Streptophyta</taxon>
        <taxon>Embryophyta</taxon>
        <taxon>Tracheophyta</taxon>
        <taxon>Spermatophyta</taxon>
        <taxon>Magnoliopsida</taxon>
        <taxon>Liliopsida</taxon>
        <taxon>Poales</taxon>
        <taxon>Poaceae</taxon>
        <taxon>PACMAD clade</taxon>
        <taxon>Panicoideae</taxon>
        <taxon>Panicodae</taxon>
        <taxon>Paniceae</taxon>
        <taxon>Panicinae</taxon>
        <taxon>Panicum</taxon>
        <taxon>Panicum sect. Hiantes</taxon>
    </lineage>
</organism>
<reference evidence="2" key="1">
    <citation type="submission" date="2020-05" db="EMBL/GenBank/DDBJ databases">
        <title>WGS assembly of Panicum virgatum.</title>
        <authorList>
            <person name="Lovell J.T."/>
            <person name="Jenkins J."/>
            <person name="Shu S."/>
            <person name="Juenger T.E."/>
            <person name="Schmutz J."/>
        </authorList>
    </citation>
    <scope>NUCLEOTIDE SEQUENCE</scope>
    <source>
        <strain evidence="2">AP13</strain>
    </source>
</reference>
<dbReference type="Proteomes" id="UP000823388">
    <property type="component" value="Chromosome 7N"/>
</dbReference>
<evidence type="ECO:0000313" key="2">
    <source>
        <dbReference type="EMBL" id="KAG2567086.1"/>
    </source>
</evidence>
<evidence type="ECO:0000256" key="1">
    <source>
        <dbReference type="SAM" id="MobiDB-lite"/>
    </source>
</evidence>
<sequence length="105" mass="11241">MTTTSSLTLHSYGCFVLPSSSHHRRRSRSWPGWPSARPTSEASATPSGAAAALHGQQPGTSNAMALSRLRPLAQSRSLSLLLLAPRAHWGKSLHLMSFSFSATVD</sequence>
<feature type="region of interest" description="Disordered" evidence="1">
    <location>
        <begin position="19"/>
        <end position="62"/>
    </location>
</feature>
<evidence type="ECO:0000313" key="3">
    <source>
        <dbReference type="Proteomes" id="UP000823388"/>
    </source>
</evidence>
<protein>
    <submittedName>
        <fullName evidence="2">Uncharacterized protein</fullName>
    </submittedName>
</protein>
<gene>
    <name evidence="2" type="ORF">PVAP13_7NG221600</name>
</gene>
<name>A0A8T0Q831_PANVG</name>
<feature type="compositionally biased region" description="Low complexity" evidence="1">
    <location>
        <begin position="38"/>
        <end position="52"/>
    </location>
</feature>
<accession>A0A8T0Q831</accession>
<keyword evidence="3" id="KW-1185">Reference proteome</keyword>